<evidence type="ECO:0000256" key="4">
    <source>
        <dbReference type="ARBA" id="ARBA00023242"/>
    </source>
</evidence>
<feature type="region of interest" description="Disordered" evidence="5">
    <location>
        <begin position="64"/>
        <end position="89"/>
    </location>
</feature>
<feature type="region of interest" description="Disordered" evidence="5">
    <location>
        <begin position="1"/>
        <end position="26"/>
    </location>
</feature>
<dbReference type="AlphaFoldDB" id="A0AAD4KM63"/>
<dbReference type="Proteomes" id="UP001201262">
    <property type="component" value="Unassembled WGS sequence"/>
</dbReference>
<dbReference type="GO" id="GO:0000981">
    <property type="term" value="F:DNA-binding transcription factor activity, RNA polymerase II-specific"/>
    <property type="evidence" value="ECO:0007669"/>
    <property type="project" value="InterPro"/>
</dbReference>
<dbReference type="SMART" id="SM00066">
    <property type="entry name" value="GAL4"/>
    <property type="match status" value="1"/>
</dbReference>
<dbReference type="EMBL" id="JAJTJA010000012">
    <property type="protein sequence ID" value="KAH8691647.1"/>
    <property type="molecule type" value="Genomic_DNA"/>
</dbReference>
<dbReference type="GO" id="GO:0003677">
    <property type="term" value="F:DNA binding"/>
    <property type="evidence" value="ECO:0007669"/>
    <property type="project" value="UniProtKB-KW"/>
</dbReference>
<accession>A0AAD4KM63</accession>
<keyword evidence="3" id="KW-0804">Transcription</keyword>
<dbReference type="PROSITE" id="PS00463">
    <property type="entry name" value="ZN2_CY6_FUNGAL_1"/>
    <property type="match status" value="1"/>
</dbReference>
<dbReference type="SUPFAM" id="SSF57701">
    <property type="entry name" value="Zn2/Cys6 DNA-binding domain"/>
    <property type="match status" value="1"/>
</dbReference>
<name>A0AAD4KM63_9EURO</name>
<evidence type="ECO:0000313" key="7">
    <source>
        <dbReference type="EMBL" id="KAH8691647.1"/>
    </source>
</evidence>
<dbReference type="PANTHER" id="PTHR31069">
    <property type="entry name" value="OLEATE-ACTIVATED TRANSCRIPTION FACTOR 1-RELATED"/>
    <property type="match status" value="1"/>
</dbReference>
<evidence type="ECO:0000256" key="2">
    <source>
        <dbReference type="ARBA" id="ARBA00023125"/>
    </source>
</evidence>
<sequence>MTEDENYAIRRASASQGRAPAPRKLKDTCDMCSASKVKCDKRKPLCSRCERLGYPCFYSPARRLPKRRHSQQRPNSSSTSHGESPNRGLLQKGFLVESTETIKDKSISRLKTDFSRQLATSRLPTQPQGQEVQDPSLPAVESDMLYGEAAKGKPGMERSIVSENFTTLFDSRFEFHHPLTMSINDPIIQFPNGASPTNMYLRGNSCINCRHAAPPETPTNSDCVSAALGILQNIDMYKLRKPVFCTGGESPLAGIPPNMIAAASIKRISSMLICSCSMKVDIGLLVAAICTSLLDQMQVILRGLSELSRPPTCFLESDKTSKDTSGNTIGKSGSVSNNRQAEKNICGHGVRRHDNHRLNNSHHDGEKHMMQLIEELPRVANVVAQFTQRYSQETDSTTRNLMAALSSSMNHKLKSTTDDVTDWVARI</sequence>
<evidence type="ECO:0000256" key="5">
    <source>
        <dbReference type="SAM" id="MobiDB-lite"/>
    </source>
</evidence>
<protein>
    <recommendedName>
        <fullName evidence="6">Zn(2)-C6 fungal-type domain-containing protein</fullName>
    </recommendedName>
</protein>
<feature type="domain" description="Zn(2)-C6 fungal-type" evidence="6">
    <location>
        <begin position="28"/>
        <end position="58"/>
    </location>
</feature>
<dbReference type="Gene3D" id="4.10.240.10">
    <property type="entry name" value="Zn(2)-C6 fungal-type DNA-binding domain"/>
    <property type="match status" value="1"/>
</dbReference>
<dbReference type="PANTHER" id="PTHR31069:SF31">
    <property type="entry name" value="MONODICTYPHENONE CLUSTER TRANSCRIPTION FACTOR-RELATED"/>
    <property type="match status" value="1"/>
</dbReference>
<evidence type="ECO:0000259" key="6">
    <source>
        <dbReference type="PROSITE" id="PS50048"/>
    </source>
</evidence>
<feature type="compositionally biased region" description="Polar residues" evidence="5">
    <location>
        <begin position="323"/>
        <end position="339"/>
    </location>
</feature>
<dbReference type="PROSITE" id="PS50048">
    <property type="entry name" value="ZN2_CY6_FUNGAL_2"/>
    <property type="match status" value="1"/>
</dbReference>
<organism evidence="7 8">
    <name type="scientific">Talaromyces proteolyticus</name>
    <dbReference type="NCBI Taxonomy" id="1131652"/>
    <lineage>
        <taxon>Eukaryota</taxon>
        <taxon>Fungi</taxon>
        <taxon>Dikarya</taxon>
        <taxon>Ascomycota</taxon>
        <taxon>Pezizomycotina</taxon>
        <taxon>Eurotiomycetes</taxon>
        <taxon>Eurotiomycetidae</taxon>
        <taxon>Eurotiales</taxon>
        <taxon>Trichocomaceae</taxon>
        <taxon>Talaromyces</taxon>
        <taxon>Talaromyces sect. Bacilispori</taxon>
    </lineage>
</organism>
<dbReference type="GeneID" id="70244797"/>
<dbReference type="InterPro" id="IPR001138">
    <property type="entry name" value="Zn2Cys6_DnaBD"/>
</dbReference>
<keyword evidence="4" id="KW-0539">Nucleus</keyword>
<dbReference type="CDD" id="cd00067">
    <property type="entry name" value="GAL4"/>
    <property type="match status" value="1"/>
</dbReference>
<feature type="region of interest" description="Disordered" evidence="5">
    <location>
        <begin position="316"/>
        <end position="340"/>
    </location>
</feature>
<comment type="caution">
    <text evidence="7">The sequence shown here is derived from an EMBL/GenBank/DDBJ whole genome shotgun (WGS) entry which is preliminary data.</text>
</comment>
<keyword evidence="8" id="KW-1185">Reference proteome</keyword>
<evidence type="ECO:0000256" key="1">
    <source>
        <dbReference type="ARBA" id="ARBA00023015"/>
    </source>
</evidence>
<evidence type="ECO:0000256" key="3">
    <source>
        <dbReference type="ARBA" id="ARBA00023163"/>
    </source>
</evidence>
<proteinExistence type="predicted"/>
<reference evidence="7" key="1">
    <citation type="submission" date="2021-12" db="EMBL/GenBank/DDBJ databases">
        <title>Convergent genome expansion in fungi linked to evolution of root-endophyte symbiosis.</title>
        <authorList>
            <consortium name="DOE Joint Genome Institute"/>
            <person name="Ke Y.-H."/>
            <person name="Bonito G."/>
            <person name="Liao H.-L."/>
            <person name="Looney B."/>
            <person name="Rojas-Flechas A."/>
            <person name="Nash J."/>
            <person name="Hameed K."/>
            <person name="Schadt C."/>
            <person name="Martin F."/>
            <person name="Crous P.W."/>
            <person name="Miettinen O."/>
            <person name="Magnuson J.K."/>
            <person name="Labbe J."/>
            <person name="Jacobson D."/>
            <person name="Doktycz M.J."/>
            <person name="Veneault-Fourrey C."/>
            <person name="Kuo A."/>
            <person name="Mondo S."/>
            <person name="Calhoun S."/>
            <person name="Riley R."/>
            <person name="Ohm R."/>
            <person name="LaButti K."/>
            <person name="Andreopoulos B."/>
            <person name="Pangilinan J."/>
            <person name="Nolan M."/>
            <person name="Tritt A."/>
            <person name="Clum A."/>
            <person name="Lipzen A."/>
            <person name="Daum C."/>
            <person name="Barry K."/>
            <person name="Grigoriev I.V."/>
            <person name="Vilgalys R."/>
        </authorList>
    </citation>
    <scope>NUCLEOTIDE SEQUENCE</scope>
    <source>
        <strain evidence="7">PMI_201</strain>
    </source>
</reference>
<evidence type="ECO:0000313" key="8">
    <source>
        <dbReference type="Proteomes" id="UP001201262"/>
    </source>
</evidence>
<keyword evidence="1" id="KW-0805">Transcription regulation</keyword>
<gene>
    <name evidence="7" type="ORF">BGW36DRAFT_363974</name>
</gene>
<dbReference type="InterPro" id="IPR036864">
    <property type="entry name" value="Zn2-C6_fun-type_DNA-bd_sf"/>
</dbReference>
<dbReference type="GO" id="GO:0008270">
    <property type="term" value="F:zinc ion binding"/>
    <property type="evidence" value="ECO:0007669"/>
    <property type="project" value="InterPro"/>
</dbReference>
<dbReference type="PRINTS" id="PR00755">
    <property type="entry name" value="AFLATOXINBRP"/>
</dbReference>
<feature type="compositionally biased region" description="Polar residues" evidence="5">
    <location>
        <begin position="72"/>
        <end position="83"/>
    </location>
</feature>
<dbReference type="Pfam" id="PF00172">
    <property type="entry name" value="Zn_clus"/>
    <property type="match status" value="1"/>
</dbReference>
<dbReference type="InterPro" id="IPR050675">
    <property type="entry name" value="OAF3"/>
</dbReference>
<dbReference type="RefSeq" id="XP_046067739.1">
    <property type="nucleotide sequence ID" value="XM_046214510.1"/>
</dbReference>
<keyword evidence="2" id="KW-0238">DNA-binding</keyword>